<gene>
    <name evidence="1" type="ORF">FCL40_02015</name>
</gene>
<sequence length="105" mass="12017">MSYNQVISQFKATFQQAYRQVVDADAQLEQLRHDGHGKFDAVFPEGQGFTTKANKFMPYLEEVVGEFDRFEAAPSADKLPSLVQKLELLLSTLARFRESMKTPRE</sequence>
<comment type="caution">
    <text evidence="1">The sequence shown here is derived from an EMBL/GenBank/DDBJ whole genome shotgun (WGS) entry which is preliminary data.</text>
</comment>
<evidence type="ECO:0000313" key="1">
    <source>
        <dbReference type="EMBL" id="TKB51356.1"/>
    </source>
</evidence>
<dbReference type="OrthoDB" id="7067468at2"/>
<dbReference type="RefSeq" id="WP_136850837.1">
    <property type="nucleotide sequence ID" value="NZ_SWCI01000001.1"/>
</dbReference>
<evidence type="ECO:0000313" key="2">
    <source>
        <dbReference type="Proteomes" id="UP000305674"/>
    </source>
</evidence>
<name>A0A4U1BIM8_9GAMM</name>
<proteinExistence type="predicted"/>
<protein>
    <submittedName>
        <fullName evidence="1">Prephenate dehydrogenase</fullName>
    </submittedName>
</protein>
<dbReference type="EMBL" id="SWCI01000001">
    <property type="protein sequence ID" value="TKB51356.1"/>
    <property type="molecule type" value="Genomic_DNA"/>
</dbReference>
<keyword evidence="2" id="KW-1185">Reference proteome</keyword>
<dbReference type="AlphaFoldDB" id="A0A4U1BIM8"/>
<accession>A0A4U1BIM8</accession>
<organism evidence="1 2">
    <name type="scientific">Ferrimonas sediminicola</name>
    <dbReference type="NCBI Taxonomy" id="2569538"/>
    <lineage>
        <taxon>Bacteria</taxon>
        <taxon>Pseudomonadati</taxon>
        <taxon>Pseudomonadota</taxon>
        <taxon>Gammaproteobacteria</taxon>
        <taxon>Alteromonadales</taxon>
        <taxon>Ferrimonadaceae</taxon>
        <taxon>Ferrimonas</taxon>
    </lineage>
</organism>
<dbReference type="Proteomes" id="UP000305674">
    <property type="component" value="Unassembled WGS sequence"/>
</dbReference>
<reference evidence="1 2" key="1">
    <citation type="submission" date="2019-04" db="EMBL/GenBank/DDBJ databases">
        <authorList>
            <person name="Hwang J.C."/>
        </authorList>
    </citation>
    <scope>NUCLEOTIDE SEQUENCE [LARGE SCALE GENOMIC DNA]</scope>
    <source>
        <strain evidence="1 2">IMCC35001</strain>
    </source>
</reference>